<dbReference type="Gene3D" id="3.60.21.10">
    <property type="match status" value="1"/>
</dbReference>
<dbReference type="GO" id="GO:0046872">
    <property type="term" value="F:metal ion binding"/>
    <property type="evidence" value="ECO:0007669"/>
    <property type="project" value="UniProtKB-KW"/>
</dbReference>
<evidence type="ECO:0000313" key="7">
    <source>
        <dbReference type="Proteomes" id="UP000239494"/>
    </source>
</evidence>
<proteinExistence type="inferred from homology"/>
<reference evidence="6 7" key="1">
    <citation type="submission" date="2018-03" db="EMBL/GenBank/DDBJ databases">
        <title>Genomic Encyclopedia of Archaeal and Bacterial Type Strains, Phase II (KMG-II): from individual species to whole genera.</title>
        <authorList>
            <person name="Goeker M."/>
        </authorList>
    </citation>
    <scope>NUCLEOTIDE SEQUENCE [LARGE SCALE GENOMIC DNA]</scope>
    <source>
        <strain evidence="6 7">DSM 44720</strain>
    </source>
</reference>
<keyword evidence="3" id="KW-0408">Iron</keyword>
<dbReference type="RefSeq" id="WP_106194948.1">
    <property type="nucleotide sequence ID" value="NZ_PVTF01000017.1"/>
</dbReference>
<dbReference type="InterPro" id="IPR050884">
    <property type="entry name" value="CNP_phosphodiesterase-III"/>
</dbReference>
<dbReference type="SUPFAM" id="SSF56300">
    <property type="entry name" value="Metallo-dependent phosphatases"/>
    <property type="match status" value="1"/>
</dbReference>
<accession>A0A2T0SLG6</accession>
<dbReference type="InterPro" id="IPR026575">
    <property type="entry name" value="GpdQ/CpdA-like"/>
</dbReference>
<comment type="caution">
    <text evidence="6">The sequence shown here is derived from an EMBL/GenBank/DDBJ whole genome shotgun (WGS) entry which is preliminary data.</text>
</comment>
<dbReference type="PANTHER" id="PTHR42988:SF2">
    <property type="entry name" value="CYCLIC NUCLEOTIDE PHOSPHODIESTERASE CBUA0032-RELATED"/>
    <property type="match status" value="1"/>
</dbReference>
<name>A0A2T0SLG6_9PSEU</name>
<dbReference type="InterPro" id="IPR029052">
    <property type="entry name" value="Metallo-depent_PP-like"/>
</dbReference>
<evidence type="ECO:0000259" key="5">
    <source>
        <dbReference type="Pfam" id="PF00149"/>
    </source>
</evidence>
<feature type="domain" description="Calcineurin-like phosphoesterase" evidence="5">
    <location>
        <begin position="3"/>
        <end position="186"/>
    </location>
</feature>
<dbReference type="Pfam" id="PF00149">
    <property type="entry name" value="Metallophos"/>
    <property type="match status" value="1"/>
</dbReference>
<evidence type="ECO:0000256" key="1">
    <source>
        <dbReference type="ARBA" id="ARBA00022723"/>
    </source>
</evidence>
<gene>
    <name evidence="6" type="ORF">CLV43_11718</name>
</gene>
<dbReference type="Proteomes" id="UP000239494">
    <property type="component" value="Unassembled WGS sequence"/>
</dbReference>
<dbReference type="AlphaFoldDB" id="A0A2T0SLG6"/>
<evidence type="ECO:0000313" key="6">
    <source>
        <dbReference type="EMBL" id="PRY34245.1"/>
    </source>
</evidence>
<dbReference type="InterPro" id="IPR004843">
    <property type="entry name" value="Calcineurin-like_PHP"/>
</dbReference>
<protein>
    <submittedName>
        <fullName evidence="6">Calcineurin-like phosphoesterase family protein</fullName>
    </submittedName>
</protein>
<dbReference type="CDD" id="cd07402">
    <property type="entry name" value="MPP_GpdQ"/>
    <property type="match status" value="1"/>
</dbReference>
<sequence length="243" mass="25661">MITLAHLSDIHIDGSGRNEARARQVVDYLAALPGRVDAVLVTGDLTEQGRPVDYGTVRAVVAPLEVPVLFCPGNHDERGAFRRTLLGIDGTGPANQAVEVAGASVLLLDSVVPGRPEGELAPETLAWLDSALSRSDGPAFVALHHPPVALGIPELDAMRLGNPDDLERVLARHPRVAGVFCGHAHTGAASTFAGLPLRAAPGVKNTTLLPWEHDGDVTRSDAPVGLAFHLYADDVLTTHYRSL</sequence>
<dbReference type="PANTHER" id="PTHR42988">
    <property type="entry name" value="PHOSPHOHYDROLASE"/>
    <property type="match status" value="1"/>
</dbReference>
<keyword evidence="1" id="KW-0479">Metal-binding</keyword>
<evidence type="ECO:0000256" key="4">
    <source>
        <dbReference type="ARBA" id="ARBA00025742"/>
    </source>
</evidence>
<evidence type="ECO:0000256" key="3">
    <source>
        <dbReference type="ARBA" id="ARBA00023004"/>
    </source>
</evidence>
<keyword evidence="2" id="KW-0378">Hydrolase</keyword>
<dbReference type="GO" id="GO:0004112">
    <property type="term" value="F:cyclic-nucleotide phosphodiesterase activity"/>
    <property type="evidence" value="ECO:0007669"/>
    <property type="project" value="InterPro"/>
</dbReference>
<comment type="similarity">
    <text evidence="4">Belongs to the cyclic nucleotide phosphodiesterase class-III family.</text>
</comment>
<keyword evidence="7" id="KW-1185">Reference proteome</keyword>
<dbReference type="EMBL" id="PVTF01000017">
    <property type="protein sequence ID" value="PRY34245.1"/>
    <property type="molecule type" value="Genomic_DNA"/>
</dbReference>
<dbReference type="OrthoDB" id="5241795at2"/>
<evidence type="ECO:0000256" key="2">
    <source>
        <dbReference type="ARBA" id="ARBA00022801"/>
    </source>
</evidence>
<organism evidence="6 7">
    <name type="scientific">Umezawaea tangerina</name>
    <dbReference type="NCBI Taxonomy" id="84725"/>
    <lineage>
        <taxon>Bacteria</taxon>
        <taxon>Bacillati</taxon>
        <taxon>Actinomycetota</taxon>
        <taxon>Actinomycetes</taxon>
        <taxon>Pseudonocardiales</taxon>
        <taxon>Pseudonocardiaceae</taxon>
        <taxon>Umezawaea</taxon>
    </lineage>
</organism>